<organism evidence="1">
    <name type="scientific">Streptococcus pneumoniae</name>
    <dbReference type="NCBI Taxonomy" id="1313"/>
    <lineage>
        <taxon>Bacteria</taxon>
        <taxon>Bacillati</taxon>
        <taxon>Bacillota</taxon>
        <taxon>Bacilli</taxon>
        <taxon>Lactobacillales</taxon>
        <taxon>Streptococcaceae</taxon>
        <taxon>Streptococcus</taxon>
    </lineage>
</organism>
<proteinExistence type="predicted"/>
<protein>
    <submittedName>
        <fullName evidence="1">Phage protein</fullName>
    </submittedName>
</protein>
<evidence type="ECO:0000313" key="3">
    <source>
        <dbReference type="EMBL" id="VNQ08034.1"/>
    </source>
</evidence>
<dbReference type="RefSeq" id="WP_153279191.1">
    <property type="nucleotide sequence ID" value="NZ_FIVZ01000018.1"/>
</dbReference>
<dbReference type="EMBL" id="CAATHG010000017">
    <property type="protein sequence ID" value="VNQ08034.1"/>
    <property type="molecule type" value="Genomic_DNA"/>
</dbReference>
<evidence type="ECO:0000313" key="2">
    <source>
        <dbReference type="EMBL" id="VNP75747.1"/>
    </source>
</evidence>
<accession>A0A4J1TNH0</accession>
<gene>
    <name evidence="1" type="ORF">SAMEA2783849_02216</name>
    <name evidence="2" type="ORF">SAMEA2783851_02192</name>
    <name evidence="3" type="ORF">SAMEA2783852_01979</name>
    <name evidence="4" type="ORF">SAMEA2783856_02191</name>
</gene>
<reference evidence="1" key="1">
    <citation type="submission" date="2019-04" db="EMBL/GenBank/DDBJ databases">
        <authorList>
            <consortium name="Pathogen Informatics"/>
        </authorList>
    </citation>
    <scope>NUCLEOTIDE SEQUENCE</scope>
    <source>
        <strain evidence="1">GPSC65</strain>
    </source>
</reference>
<evidence type="ECO:0000313" key="1">
    <source>
        <dbReference type="EMBL" id="VNP34311.1"/>
    </source>
</evidence>
<dbReference type="EMBL" id="CAATFV010000021">
    <property type="protein sequence ID" value="VNP34311.1"/>
    <property type="molecule type" value="Genomic_DNA"/>
</dbReference>
<dbReference type="EMBL" id="CAATIV010000029">
    <property type="protein sequence ID" value="VNQ92831.1"/>
    <property type="molecule type" value="Genomic_DNA"/>
</dbReference>
<dbReference type="EMBL" id="CAATGT010000024">
    <property type="protein sequence ID" value="VNP75747.1"/>
    <property type="molecule type" value="Genomic_DNA"/>
</dbReference>
<dbReference type="AlphaFoldDB" id="A0A4J1TNH0"/>
<sequence>MIELIKEFGMAILWLFLGYLIGERAARKMINNVTLVRNKCQDMHLRKMLFRFSGR</sequence>
<evidence type="ECO:0000313" key="4">
    <source>
        <dbReference type="EMBL" id="VNQ92831.1"/>
    </source>
</evidence>
<name>A0A4J1TNH0_STREE</name>